<dbReference type="WBParaSite" id="PDA_v2.g17973.t1">
    <property type="protein sequence ID" value="PDA_v2.g17973.t1"/>
    <property type="gene ID" value="PDA_v2.g17973"/>
</dbReference>
<organism evidence="1 2">
    <name type="scientific">Panagrolaimus davidi</name>
    <dbReference type="NCBI Taxonomy" id="227884"/>
    <lineage>
        <taxon>Eukaryota</taxon>
        <taxon>Metazoa</taxon>
        <taxon>Ecdysozoa</taxon>
        <taxon>Nematoda</taxon>
        <taxon>Chromadorea</taxon>
        <taxon>Rhabditida</taxon>
        <taxon>Tylenchina</taxon>
        <taxon>Panagrolaimomorpha</taxon>
        <taxon>Panagrolaimoidea</taxon>
        <taxon>Panagrolaimidae</taxon>
        <taxon>Panagrolaimus</taxon>
    </lineage>
</organism>
<dbReference type="Gene3D" id="3.30.420.10">
    <property type="entry name" value="Ribonuclease H-like superfamily/Ribonuclease H"/>
    <property type="match status" value="1"/>
</dbReference>
<dbReference type="InterPro" id="IPR012337">
    <property type="entry name" value="RNaseH-like_sf"/>
</dbReference>
<dbReference type="SUPFAM" id="SSF53098">
    <property type="entry name" value="Ribonuclease H-like"/>
    <property type="match status" value="1"/>
</dbReference>
<keyword evidence="1" id="KW-1185">Reference proteome</keyword>
<accession>A0A914PI20</accession>
<sequence length="391" mass="46372">MKLVIKIFYTLSRIDNDRAYNAIECISDNFKWAIKNKGESFVKAVVSANVPLKTWKNAWIFFNSFLEKKYNKLAFRFFSSPEEKFFTLQILDDCLKRVENKKAPKSKAEEKFREIFSAETLADMIQKRAQKYGIEIEKYNFHANKIFFIRKMKIAYNFMDKFCFELYILEQLKDQNEKYKMDFLEVVSHDLKYAYTWAKKLEISQENMPLYLQNNEHFKVDAKIIPEDVSICVEKEFIETCKFWEKSYKLFTVMTPEASDAFIFECFIKEKQKIIGIDCEADDKNHIALLQLATRKWICLIDIQTLFNQIPENKWEKFFERLFHPSILRVGFSFHNDYQFLCRKFPFLSNLVSQNLQKVLCLQALAISIFEKEIDSSSIFGSGFFSNSGLA</sequence>
<dbReference type="GO" id="GO:0003676">
    <property type="term" value="F:nucleic acid binding"/>
    <property type="evidence" value="ECO:0007669"/>
    <property type="project" value="InterPro"/>
</dbReference>
<dbReference type="Proteomes" id="UP000887578">
    <property type="component" value="Unplaced"/>
</dbReference>
<evidence type="ECO:0000313" key="2">
    <source>
        <dbReference type="WBParaSite" id="PDA_v2.g17973.t1"/>
    </source>
</evidence>
<dbReference type="InterPro" id="IPR036397">
    <property type="entry name" value="RNaseH_sf"/>
</dbReference>
<proteinExistence type="predicted"/>
<dbReference type="InterPro" id="IPR052408">
    <property type="entry name" value="Exonuclease_MUT-7-like"/>
</dbReference>
<reference evidence="2" key="1">
    <citation type="submission" date="2022-11" db="UniProtKB">
        <authorList>
            <consortium name="WormBaseParasite"/>
        </authorList>
    </citation>
    <scope>IDENTIFICATION</scope>
</reference>
<protein>
    <submittedName>
        <fullName evidence="2">3'-5' exonuclease domain-containing protein</fullName>
    </submittedName>
</protein>
<dbReference type="PANTHER" id="PTHR47765">
    <property type="entry name" value="3'-5' EXONUCLEASE DOMAIN-CONTAINING PROTEIN"/>
    <property type="match status" value="1"/>
</dbReference>
<evidence type="ECO:0000313" key="1">
    <source>
        <dbReference type="Proteomes" id="UP000887578"/>
    </source>
</evidence>
<name>A0A914PI20_9BILA</name>
<dbReference type="AlphaFoldDB" id="A0A914PI20"/>
<dbReference type="PANTHER" id="PTHR47765:SF2">
    <property type="entry name" value="EXONUCLEASE MUT-7 HOMOLOG"/>
    <property type="match status" value="1"/>
</dbReference>